<protein>
    <submittedName>
        <fullName evidence="4">DNA-processing protein DprA</fullName>
    </submittedName>
</protein>
<accession>A0ABT9BSV9</accession>
<proteinExistence type="inferred from homology"/>
<evidence type="ECO:0000313" key="4">
    <source>
        <dbReference type="EMBL" id="MDO7882490.1"/>
    </source>
</evidence>
<comment type="caution">
    <text evidence="4">The sequence shown here is derived from an EMBL/GenBank/DDBJ whole genome shotgun (WGS) entry which is preliminary data.</text>
</comment>
<dbReference type="Pfam" id="PF17782">
    <property type="entry name" value="WHD_DprA"/>
    <property type="match status" value="1"/>
</dbReference>
<dbReference type="Proteomes" id="UP001241072">
    <property type="component" value="Unassembled WGS sequence"/>
</dbReference>
<evidence type="ECO:0000313" key="5">
    <source>
        <dbReference type="Proteomes" id="UP001241072"/>
    </source>
</evidence>
<dbReference type="NCBIfam" id="TIGR00732">
    <property type="entry name" value="dprA"/>
    <property type="match status" value="1"/>
</dbReference>
<dbReference type="InterPro" id="IPR003488">
    <property type="entry name" value="DprA"/>
</dbReference>
<dbReference type="EMBL" id="JAUQUB010000001">
    <property type="protein sequence ID" value="MDO7882490.1"/>
    <property type="molecule type" value="Genomic_DNA"/>
</dbReference>
<dbReference type="SUPFAM" id="SSF102405">
    <property type="entry name" value="MCP/YpsA-like"/>
    <property type="match status" value="1"/>
</dbReference>
<dbReference type="PANTHER" id="PTHR43022">
    <property type="entry name" value="PROTEIN SMF"/>
    <property type="match status" value="1"/>
</dbReference>
<evidence type="ECO:0000256" key="1">
    <source>
        <dbReference type="ARBA" id="ARBA00006525"/>
    </source>
</evidence>
<dbReference type="InterPro" id="IPR036388">
    <property type="entry name" value="WH-like_DNA-bd_sf"/>
</dbReference>
<sequence length="404" mass="42125">MFGLKEAEVAELVRAVSSPDLDRDGIEERFARSVWSGLAEPGDRVAGLLVAELGAAGALTALVERSELEAITRAASPSGLGPRDIQSGLDRWIPRLASATALVALRQAVRLGVRLSIPGEDSWIPGVDDLGESAPLALWQRGQGGAVAALDSSIAIVGARAATGYGEHVTMEASAGLVDRGFAIVSGGAYGIDGMAHRAALASQGATVAFLAGGVDRFYPAGHEALLSRIVERGCVIAELPPGAQPTKWRFLQRNRLIAAASQATVVVEAGWRSGALNTVSHALQLGRPVGAVPGPVTSAASAGCHRVIREHDVRLVTSPDEMAELVGVELPESARGSAGDPRVIRLLDALSDRSARRPEELAARSGLSVVDVHAALGLLELDGRVRERERGWVRVLPRPASGT</sequence>
<gene>
    <name evidence="4" type="primary">dprA</name>
    <name evidence="4" type="ORF">Q5716_09665</name>
</gene>
<dbReference type="InterPro" id="IPR041614">
    <property type="entry name" value="DprA_WH"/>
</dbReference>
<feature type="domain" description="Smf/DprA SLOG" evidence="2">
    <location>
        <begin position="121"/>
        <end position="326"/>
    </location>
</feature>
<organism evidence="4 5">
    <name type="scientific">Antiquaquibacter soli</name>
    <dbReference type="NCBI Taxonomy" id="3064523"/>
    <lineage>
        <taxon>Bacteria</taxon>
        <taxon>Bacillati</taxon>
        <taxon>Actinomycetota</taxon>
        <taxon>Actinomycetes</taxon>
        <taxon>Micrococcales</taxon>
        <taxon>Microbacteriaceae</taxon>
        <taxon>Antiquaquibacter</taxon>
    </lineage>
</organism>
<evidence type="ECO:0000259" key="2">
    <source>
        <dbReference type="Pfam" id="PF02481"/>
    </source>
</evidence>
<evidence type="ECO:0000259" key="3">
    <source>
        <dbReference type="Pfam" id="PF17782"/>
    </source>
</evidence>
<dbReference type="PANTHER" id="PTHR43022:SF1">
    <property type="entry name" value="PROTEIN SMF"/>
    <property type="match status" value="1"/>
</dbReference>
<reference evidence="4 5" key="1">
    <citation type="submission" date="2023-07" db="EMBL/GenBank/DDBJ databases">
        <title>Protaetiibacter sp. nov WY-16 isolated from soil.</title>
        <authorList>
            <person name="Liu B."/>
            <person name="Wan Y."/>
        </authorList>
    </citation>
    <scope>NUCLEOTIDE SEQUENCE [LARGE SCALE GENOMIC DNA]</scope>
    <source>
        <strain evidence="4 5">WY-16</strain>
    </source>
</reference>
<name>A0ABT9BSV9_9MICO</name>
<comment type="similarity">
    <text evidence="1">Belongs to the DprA/Smf family.</text>
</comment>
<dbReference type="Gene3D" id="1.10.10.10">
    <property type="entry name" value="Winged helix-like DNA-binding domain superfamily/Winged helix DNA-binding domain"/>
    <property type="match status" value="1"/>
</dbReference>
<dbReference type="RefSeq" id="WP_305002998.1">
    <property type="nucleotide sequence ID" value="NZ_JAUQUB010000001.1"/>
</dbReference>
<dbReference type="InterPro" id="IPR057666">
    <property type="entry name" value="DrpA_SLOG"/>
</dbReference>
<feature type="domain" description="DprA winged helix" evidence="3">
    <location>
        <begin position="345"/>
        <end position="388"/>
    </location>
</feature>
<dbReference type="Pfam" id="PF02481">
    <property type="entry name" value="DNA_processg_A"/>
    <property type="match status" value="1"/>
</dbReference>
<keyword evidence="5" id="KW-1185">Reference proteome</keyword>
<dbReference type="Gene3D" id="3.40.50.450">
    <property type="match status" value="1"/>
</dbReference>